<evidence type="ECO:0000256" key="9">
    <source>
        <dbReference type="ARBA" id="ARBA00023328"/>
    </source>
</evidence>
<dbReference type="GO" id="GO:0000070">
    <property type="term" value="P:mitotic sister chromatid segregation"/>
    <property type="evidence" value="ECO:0007669"/>
    <property type="project" value="TreeGrafter"/>
</dbReference>
<evidence type="ECO:0000256" key="3">
    <source>
        <dbReference type="ARBA" id="ARBA00022454"/>
    </source>
</evidence>
<organism evidence="11 12">
    <name type="scientific">Oldenlandia corymbosa var. corymbosa</name>
    <dbReference type="NCBI Taxonomy" id="529605"/>
    <lineage>
        <taxon>Eukaryota</taxon>
        <taxon>Viridiplantae</taxon>
        <taxon>Streptophyta</taxon>
        <taxon>Embryophyta</taxon>
        <taxon>Tracheophyta</taxon>
        <taxon>Spermatophyta</taxon>
        <taxon>Magnoliopsida</taxon>
        <taxon>eudicotyledons</taxon>
        <taxon>Gunneridae</taxon>
        <taxon>Pentapetalae</taxon>
        <taxon>asterids</taxon>
        <taxon>lamiids</taxon>
        <taxon>Gentianales</taxon>
        <taxon>Rubiaceae</taxon>
        <taxon>Rubioideae</taxon>
        <taxon>Spermacoceae</taxon>
        <taxon>Hedyotis-Oldenlandia complex</taxon>
        <taxon>Oldenlandia</taxon>
    </lineage>
</organism>
<evidence type="ECO:0000256" key="5">
    <source>
        <dbReference type="ARBA" id="ARBA00022776"/>
    </source>
</evidence>
<evidence type="ECO:0000313" key="11">
    <source>
        <dbReference type="EMBL" id="CAI9113427.1"/>
    </source>
</evidence>
<gene>
    <name evidence="11" type="ORF">OLC1_LOCUS20447</name>
</gene>
<proteinExistence type="inferred from homology"/>
<keyword evidence="8" id="KW-0131">Cell cycle</keyword>
<keyword evidence="12" id="KW-1185">Reference proteome</keyword>
<name>A0AAV1E048_OLDCO</name>
<dbReference type="InterPro" id="IPR008685">
    <property type="entry name" value="Centromere_Mis12"/>
</dbReference>
<evidence type="ECO:0000256" key="6">
    <source>
        <dbReference type="ARBA" id="ARBA00022838"/>
    </source>
</evidence>
<keyword evidence="4" id="KW-0132">Cell division</keyword>
<reference evidence="11" key="1">
    <citation type="submission" date="2023-03" db="EMBL/GenBank/DDBJ databases">
        <authorList>
            <person name="Julca I."/>
        </authorList>
    </citation>
    <scope>NUCLEOTIDE SEQUENCE</scope>
</reference>
<dbReference type="EMBL" id="OX459124">
    <property type="protein sequence ID" value="CAI9113427.1"/>
    <property type="molecule type" value="Genomic_DNA"/>
</dbReference>
<dbReference type="PANTHER" id="PTHR14527:SF2">
    <property type="entry name" value="PROTEIN MIS12 HOMOLOG"/>
    <property type="match status" value="1"/>
</dbReference>
<keyword evidence="7 10" id="KW-0175">Coiled coil</keyword>
<evidence type="ECO:0000256" key="4">
    <source>
        <dbReference type="ARBA" id="ARBA00022618"/>
    </source>
</evidence>
<keyword evidence="9" id="KW-0137">Centromere</keyword>
<dbReference type="GO" id="GO:0005634">
    <property type="term" value="C:nucleus"/>
    <property type="evidence" value="ECO:0007669"/>
    <property type="project" value="InterPro"/>
</dbReference>
<evidence type="ECO:0000256" key="2">
    <source>
        <dbReference type="ARBA" id="ARBA00008643"/>
    </source>
</evidence>
<dbReference type="GO" id="GO:0000444">
    <property type="term" value="C:MIS12/MIND type complex"/>
    <property type="evidence" value="ECO:0007669"/>
    <property type="project" value="TreeGrafter"/>
</dbReference>
<keyword evidence="3" id="KW-0158">Chromosome</keyword>
<evidence type="ECO:0000256" key="8">
    <source>
        <dbReference type="ARBA" id="ARBA00023306"/>
    </source>
</evidence>
<evidence type="ECO:0000256" key="10">
    <source>
        <dbReference type="SAM" id="Coils"/>
    </source>
</evidence>
<comment type="similarity">
    <text evidence="2">Belongs to the mis12 family.</text>
</comment>
<evidence type="ECO:0000313" key="12">
    <source>
        <dbReference type="Proteomes" id="UP001161247"/>
    </source>
</evidence>
<protein>
    <submittedName>
        <fullName evidence="11">OLC1v1014031C2</fullName>
    </submittedName>
</protein>
<comment type="subcellular location">
    <subcellularLocation>
        <location evidence="1">Chromosome</location>
        <location evidence="1">Centromere</location>
        <location evidence="1">Kinetochore</location>
    </subcellularLocation>
</comment>
<dbReference type="PANTHER" id="PTHR14527">
    <property type="entry name" value="PROTEIN MIS12 HOMOLOG"/>
    <property type="match status" value="1"/>
</dbReference>
<dbReference type="GO" id="GO:0051301">
    <property type="term" value="P:cell division"/>
    <property type="evidence" value="ECO:0007669"/>
    <property type="project" value="UniProtKB-KW"/>
</dbReference>
<feature type="coiled-coil region" evidence="10">
    <location>
        <begin position="124"/>
        <end position="151"/>
    </location>
</feature>
<sequence>MEGSGSEAVFESLNLNPQLFINEALNSVDDLVEEAFTFFTQQASEILKSDGTDRSEELTKGVAYTRYMIQSNLDKRMSMWEKYCLSHCFAVPEGFVLPKADEASSSGASLDLDALGDSELDMQLDSLREKLTQVGQECALLNREIQKVEKESALVTHSAASIDDALQLYEKHSSQEMFRELIEVASEFRMKTEKLKTPESSRMEKIELILAERTNMQNGELLQANIGIPNTKLEELQGLLDVMQT</sequence>
<keyword evidence="5" id="KW-0498">Mitosis</keyword>
<dbReference type="GO" id="GO:0051382">
    <property type="term" value="P:kinetochore assembly"/>
    <property type="evidence" value="ECO:0007669"/>
    <property type="project" value="TreeGrafter"/>
</dbReference>
<dbReference type="AlphaFoldDB" id="A0AAV1E048"/>
<dbReference type="Proteomes" id="UP001161247">
    <property type="component" value="Chromosome 7"/>
</dbReference>
<evidence type="ECO:0000256" key="7">
    <source>
        <dbReference type="ARBA" id="ARBA00023054"/>
    </source>
</evidence>
<accession>A0AAV1E048</accession>
<evidence type="ECO:0000256" key="1">
    <source>
        <dbReference type="ARBA" id="ARBA00004629"/>
    </source>
</evidence>
<keyword evidence="6" id="KW-0995">Kinetochore</keyword>
<dbReference type="Pfam" id="PF05859">
    <property type="entry name" value="Mis12"/>
    <property type="match status" value="1"/>
</dbReference>